<evidence type="ECO:0000313" key="2">
    <source>
        <dbReference type="Proteomes" id="UP001160148"/>
    </source>
</evidence>
<dbReference type="PANTHER" id="PTHR47163:SF2">
    <property type="entry name" value="SI:DKEY-17M8.2"/>
    <property type="match status" value="1"/>
</dbReference>
<reference evidence="1 2" key="1">
    <citation type="submission" date="2023-01" db="EMBL/GenBank/DDBJ databases">
        <authorList>
            <person name="Whitehead M."/>
        </authorList>
    </citation>
    <scope>NUCLEOTIDE SEQUENCE [LARGE SCALE GENOMIC DNA]</scope>
</reference>
<evidence type="ECO:0008006" key="3">
    <source>
        <dbReference type="Google" id="ProtNLM"/>
    </source>
</evidence>
<evidence type="ECO:0000313" key="1">
    <source>
        <dbReference type="EMBL" id="CAI6373203.1"/>
    </source>
</evidence>
<accession>A0AAV0XZM6</accession>
<keyword evidence="2" id="KW-1185">Reference proteome</keyword>
<dbReference type="InterPro" id="IPR053164">
    <property type="entry name" value="IS1016-like_transposase"/>
</dbReference>
<proteinExistence type="predicted"/>
<dbReference type="AlphaFoldDB" id="A0AAV0XZM6"/>
<comment type="caution">
    <text evidence="1">The sequence shown here is derived from an EMBL/GenBank/DDBJ whole genome shotgun (WGS) entry which is preliminary data.</text>
</comment>
<gene>
    <name evidence="1" type="ORF">MEUPH1_LOCUS26987</name>
</gene>
<dbReference type="Proteomes" id="UP001160148">
    <property type="component" value="Unassembled WGS sequence"/>
</dbReference>
<protein>
    <recommendedName>
        <fullName evidence="3">Transposase</fullName>
    </recommendedName>
</protein>
<organism evidence="1 2">
    <name type="scientific">Macrosiphum euphorbiae</name>
    <name type="common">potato aphid</name>
    <dbReference type="NCBI Taxonomy" id="13131"/>
    <lineage>
        <taxon>Eukaryota</taxon>
        <taxon>Metazoa</taxon>
        <taxon>Ecdysozoa</taxon>
        <taxon>Arthropoda</taxon>
        <taxon>Hexapoda</taxon>
        <taxon>Insecta</taxon>
        <taxon>Pterygota</taxon>
        <taxon>Neoptera</taxon>
        <taxon>Paraneoptera</taxon>
        <taxon>Hemiptera</taxon>
        <taxon>Sternorrhyncha</taxon>
        <taxon>Aphidomorpha</taxon>
        <taxon>Aphidoidea</taxon>
        <taxon>Aphididae</taxon>
        <taxon>Macrosiphini</taxon>
        <taxon>Macrosiphum</taxon>
    </lineage>
</organism>
<dbReference type="PANTHER" id="PTHR47163">
    <property type="entry name" value="DDE_TNP_IS1595 DOMAIN-CONTAINING PROTEIN"/>
    <property type="match status" value="1"/>
</dbReference>
<dbReference type="EMBL" id="CARXXK010001085">
    <property type="protein sequence ID" value="CAI6373203.1"/>
    <property type="molecule type" value="Genomic_DNA"/>
</dbReference>
<name>A0AAV0XZM6_9HEMI</name>
<sequence>MFAYSWDEQVSLEFIRKQMDMTRQTSVDWATIHREVVFDGMIIRHEKIGGEGKVIEIDESKFSKRKYHGDHRVEGQWVFGGVELETGRCFLVPVEHRDKDRYVVGVNKRLDFTRNYNNW</sequence>